<accession>A0A8H6MUL6</accession>
<proteinExistence type="predicted"/>
<organism evidence="1 2">
    <name type="scientific">Colletotrichum sojae</name>
    <dbReference type="NCBI Taxonomy" id="2175907"/>
    <lineage>
        <taxon>Eukaryota</taxon>
        <taxon>Fungi</taxon>
        <taxon>Dikarya</taxon>
        <taxon>Ascomycota</taxon>
        <taxon>Pezizomycotina</taxon>
        <taxon>Sordariomycetes</taxon>
        <taxon>Hypocreomycetidae</taxon>
        <taxon>Glomerellales</taxon>
        <taxon>Glomerellaceae</taxon>
        <taxon>Colletotrichum</taxon>
        <taxon>Colletotrichum orchidearum species complex</taxon>
    </lineage>
</organism>
<dbReference type="Proteomes" id="UP000652219">
    <property type="component" value="Unassembled WGS sequence"/>
</dbReference>
<comment type="caution">
    <text evidence="1">The sequence shown here is derived from an EMBL/GenBank/DDBJ whole genome shotgun (WGS) entry which is preliminary data.</text>
</comment>
<sequence length="75" mass="8426">MHASMRLHSCPNAEGDQASVPVFVWKRAGKRRFRGVEIGFVRIILTWRSNLELPITIEPPEGSAAQIRKAQCPRG</sequence>
<evidence type="ECO:0000313" key="1">
    <source>
        <dbReference type="EMBL" id="KAF6808908.1"/>
    </source>
</evidence>
<reference evidence="1 2" key="1">
    <citation type="journal article" date="2020" name="Phytopathology">
        <title>Genome Sequence Resources of Colletotrichum truncatum, C. plurivorum, C. musicola, and C. sojae: Four Species Pathogenic to Soybean (Glycine max).</title>
        <authorList>
            <person name="Rogerio F."/>
            <person name="Boufleur T.R."/>
            <person name="Ciampi-Guillardi M."/>
            <person name="Sukno S.A."/>
            <person name="Thon M.R."/>
            <person name="Massola Junior N.S."/>
            <person name="Baroncelli R."/>
        </authorList>
    </citation>
    <scope>NUCLEOTIDE SEQUENCE [LARGE SCALE GENOMIC DNA]</scope>
    <source>
        <strain evidence="1 2">LFN0009</strain>
    </source>
</reference>
<gene>
    <name evidence="1" type="ORF">CSOJ01_07270</name>
</gene>
<dbReference type="EMBL" id="WIGN01000110">
    <property type="protein sequence ID" value="KAF6808908.1"/>
    <property type="molecule type" value="Genomic_DNA"/>
</dbReference>
<keyword evidence="2" id="KW-1185">Reference proteome</keyword>
<protein>
    <submittedName>
        <fullName evidence="1">Uncharacterized protein</fullName>
    </submittedName>
</protein>
<dbReference type="AlphaFoldDB" id="A0A8H6MUL6"/>
<name>A0A8H6MUL6_9PEZI</name>
<evidence type="ECO:0000313" key="2">
    <source>
        <dbReference type="Proteomes" id="UP000652219"/>
    </source>
</evidence>